<evidence type="ECO:0000256" key="2">
    <source>
        <dbReference type="ARBA" id="ARBA00022617"/>
    </source>
</evidence>
<dbReference type="PANTHER" id="PTHR37823:SF1">
    <property type="entry name" value="CYTOCHROME C-553-LIKE"/>
    <property type="match status" value="1"/>
</dbReference>
<keyword evidence="2 6" id="KW-0349">Heme</keyword>
<dbReference type="PROSITE" id="PS51007">
    <property type="entry name" value="CYTC"/>
    <property type="match status" value="1"/>
</dbReference>
<evidence type="ECO:0000256" key="1">
    <source>
        <dbReference type="ARBA" id="ARBA00022448"/>
    </source>
</evidence>
<proteinExistence type="predicted"/>
<evidence type="ECO:0000256" key="5">
    <source>
        <dbReference type="ARBA" id="ARBA00023004"/>
    </source>
</evidence>
<name>A0A4S1CDJ3_9BACT</name>
<keyword evidence="4" id="KW-0249">Electron transport</keyword>
<dbReference type="SUPFAM" id="SSF46626">
    <property type="entry name" value="Cytochrome c"/>
    <property type="match status" value="1"/>
</dbReference>
<dbReference type="RefSeq" id="WP_135870539.1">
    <property type="nucleotide sequence ID" value="NZ_SRSC01000003.1"/>
</dbReference>
<reference evidence="8 9" key="1">
    <citation type="submission" date="2019-04" db="EMBL/GenBank/DDBJ databases">
        <title>Geobacter oryzae sp. nov., ferric-reducing bacteria isolated from paddy soil.</title>
        <authorList>
            <person name="Xu Z."/>
            <person name="Masuda Y."/>
            <person name="Itoh H."/>
            <person name="Senoo K."/>
        </authorList>
    </citation>
    <scope>NUCLEOTIDE SEQUENCE [LARGE SCALE GENOMIC DNA]</scope>
    <source>
        <strain evidence="8 9">Red111</strain>
    </source>
</reference>
<dbReference type="Proteomes" id="UP000306416">
    <property type="component" value="Unassembled WGS sequence"/>
</dbReference>
<accession>A0A4S1CDJ3</accession>
<dbReference type="GO" id="GO:0009055">
    <property type="term" value="F:electron transfer activity"/>
    <property type="evidence" value="ECO:0007669"/>
    <property type="project" value="InterPro"/>
</dbReference>
<dbReference type="Pfam" id="PF13442">
    <property type="entry name" value="Cytochrome_CBB3"/>
    <property type="match status" value="1"/>
</dbReference>
<evidence type="ECO:0000256" key="6">
    <source>
        <dbReference type="PROSITE-ProRule" id="PRU00433"/>
    </source>
</evidence>
<keyword evidence="3 6" id="KW-0479">Metal-binding</keyword>
<feature type="domain" description="Cytochrome c" evidence="7">
    <location>
        <begin position="35"/>
        <end position="115"/>
    </location>
</feature>
<dbReference type="InterPro" id="IPR009056">
    <property type="entry name" value="Cyt_c-like_dom"/>
</dbReference>
<dbReference type="EMBL" id="SRSC01000003">
    <property type="protein sequence ID" value="TGU71100.1"/>
    <property type="molecule type" value="Genomic_DNA"/>
</dbReference>
<evidence type="ECO:0000259" key="7">
    <source>
        <dbReference type="PROSITE" id="PS51007"/>
    </source>
</evidence>
<dbReference type="InterPro" id="IPR036909">
    <property type="entry name" value="Cyt_c-like_dom_sf"/>
</dbReference>
<evidence type="ECO:0000313" key="9">
    <source>
        <dbReference type="Proteomes" id="UP000306416"/>
    </source>
</evidence>
<evidence type="ECO:0000256" key="4">
    <source>
        <dbReference type="ARBA" id="ARBA00022982"/>
    </source>
</evidence>
<dbReference type="GO" id="GO:0020037">
    <property type="term" value="F:heme binding"/>
    <property type="evidence" value="ECO:0007669"/>
    <property type="project" value="InterPro"/>
</dbReference>
<protein>
    <submittedName>
        <fullName evidence="8">C-type cytochrome</fullName>
    </submittedName>
</protein>
<keyword evidence="1" id="KW-0813">Transport</keyword>
<dbReference type="Gene3D" id="1.10.760.10">
    <property type="entry name" value="Cytochrome c-like domain"/>
    <property type="match status" value="1"/>
</dbReference>
<dbReference type="AlphaFoldDB" id="A0A4S1CDJ3"/>
<organism evidence="8 9">
    <name type="scientific">Geomonas terrae</name>
    <dbReference type="NCBI Taxonomy" id="2562681"/>
    <lineage>
        <taxon>Bacteria</taxon>
        <taxon>Pseudomonadati</taxon>
        <taxon>Thermodesulfobacteriota</taxon>
        <taxon>Desulfuromonadia</taxon>
        <taxon>Geobacterales</taxon>
        <taxon>Geobacteraceae</taxon>
        <taxon>Geomonas</taxon>
    </lineage>
</organism>
<gene>
    <name evidence="8" type="ORF">E4633_12180</name>
</gene>
<sequence>MNRCLLVAVMATALAAGCSRHEETQAPQQKKSPAQLELYGEALFNERCRDCHVVGDKGGVVGPALTHVGSARDRRFLERMIREPAKVYPGTAMPPYDTFSKKQIDSLVDYLSGLK</sequence>
<comment type="caution">
    <text evidence="8">The sequence shown here is derived from an EMBL/GenBank/DDBJ whole genome shotgun (WGS) entry which is preliminary data.</text>
</comment>
<dbReference type="PANTHER" id="PTHR37823">
    <property type="entry name" value="CYTOCHROME C-553-LIKE"/>
    <property type="match status" value="1"/>
</dbReference>
<evidence type="ECO:0000256" key="3">
    <source>
        <dbReference type="ARBA" id="ARBA00022723"/>
    </source>
</evidence>
<dbReference type="PROSITE" id="PS51257">
    <property type="entry name" value="PROKAR_LIPOPROTEIN"/>
    <property type="match status" value="1"/>
</dbReference>
<dbReference type="InterPro" id="IPR051811">
    <property type="entry name" value="Cytochrome_c550/c551-like"/>
</dbReference>
<keyword evidence="5 6" id="KW-0408">Iron</keyword>
<dbReference type="GO" id="GO:0046872">
    <property type="term" value="F:metal ion binding"/>
    <property type="evidence" value="ECO:0007669"/>
    <property type="project" value="UniProtKB-KW"/>
</dbReference>
<evidence type="ECO:0000313" key="8">
    <source>
        <dbReference type="EMBL" id="TGU71100.1"/>
    </source>
</evidence>
<keyword evidence="9" id="KW-1185">Reference proteome</keyword>